<name>A0A931E169_9CORY</name>
<keyword evidence="1" id="KW-0812">Transmembrane</keyword>
<organism evidence="2 3">
    <name type="scientific">Corynebacterium aquatimens</name>
    <dbReference type="NCBI Taxonomy" id="1190508"/>
    <lineage>
        <taxon>Bacteria</taxon>
        <taxon>Bacillati</taxon>
        <taxon>Actinomycetota</taxon>
        <taxon>Actinomycetes</taxon>
        <taxon>Mycobacteriales</taxon>
        <taxon>Corynebacteriaceae</taxon>
        <taxon>Corynebacterium</taxon>
    </lineage>
</organism>
<dbReference type="RefSeq" id="WP_196824253.1">
    <property type="nucleotide sequence ID" value="NZ_CP046980.1"/>
</dbReference>
<protein>
    <submittedName>
        <fullName evidence="2">PDZ domain-containing secreted protein</fullName>
    </submittedName>
</protein>
<accession>A0A931E169</accession>
<reference evidence="2" key="1">
    <citation type="submission" date="2020-11" db="EMBL/GenBank/DDBJ databases">
        <title>Sequencing the genomes of 1000 actinobacteria strains.</title>
        <authorList>
            <person name="Klenk H.-P."/>
        </authorList>
    </citation>
    <scope>NUCLEOTIDE SEQUENCE</scope>
    <source>
        <strain evidence="2">DSM 45632</strain>
    </source>
</reference>
<keyword evidence="3" id="KW-1185">Reference proteome</keyword>
<evidence type="ECO:0000313" key="2">
    <source>
        <dbReference type="EMBL" id="MBG6121750.1"/>
    </source>
</evidence>
<proteinExistence type="predicted"/>
<evidence type="ECO:0000256" key="1">
    <source>
        <dbReference type="SAM" id="Phobius"/>
    </source>
</evidence>
<feature type="transmembrane region" description="Helical" evidence="1">
    <location>
        <begin position="7"/>
        <end position="24"/>
    </location>
</feature>
<dbReference type="EMBL" id="JADOUE010000001">
    <property type="protein sequence ID" value="MBG6121750.1"/>
    <property type="molecule type" value="Genomic_DNA"/>
</dbReference>
<dbReference type="AlphaFoldDB" id="A0A931E169"/>
<evidence type="ECO:0000313" key="3">
    <source>
        <dbReference type="Proteomes" id="UP000658613"/>
    </source>
</evidence>
<gene>
    <name evidence="2" type="ORF">IW254_000719</name>
</gene>
<comment type="caution">
    <text evidence="2">The sequence shown here is derived from an EMBL/GenBank/DDBJ whole genome shotgun (WGS) entry which is preliminary data.</text>
</comment>
<sequence length="62" mass="6995">MNRNQSVPMMIVSAVIFIAMLFFLDAPFFKTPPGLYLWWVIVIGAAVITIVLLVREVGNKKN</sequence>
<dbReference type="Proteomes" id="UP000658613">
    <property type="component" value="Unassembled WGS sequence"/>
</dbReference>
<feature type="transmembrane region" description="Helical" evidence="1">
    <location>
        <begin position="36"/>
        <end position="54"/>
    </location>
</feature>
<keyword evidence="1" id="KW-0472">Membrane</keyword>
<keyword evidence="1" id="KW-1133">Transmembrane helix</keyword>